<dbReference type="GO" id="GO:0003735">
    <property type="term" value="F:structural constituent of ribosome"/>
    <property type="evidence" value="ECO:0007669"/>
    <property type="project" value="InterPro"/>
</dbReference>
<proteinExistence type="predicted"/>
<reference evidence="1 2" key="1">
    <citation type="journal article" date="2018" name="Gigascience">
        <title>Genomes of trombidid mites reveal novel predicted allergens and laterally-transferred genes associated with secondary metabolism.</title>
        <authorList>
            <person name="Dong X."/>
            <person name="Chaisiri K."/>
            <person name="Xia D."/>
            <person name="Armstrong S.D."/>
            <person name="Fang Y."/>
            <person name="Donnelly M.J."/>
            <person name="Kadowaki T."/>
            <person name="McGarry J.W."/>
            <person name="Darby A.C."/>
            <person name="Makepeace B.L."/>
        </authorList>
    </citation>
    <scope>NUCLEOTIDE SEQUENCE [LARGE SCALE GENOMIC DNA]</scope>
    <source>
        <strain evidence="1">UoL-UT</strain>
    </source>
</reference>
<evidence type="ECO:0000313" key="1">
    <source>
        <dbReference type="EMBL" id="RWS28276.1"/>
    </source>
</evidence>
<dbReference type="Proteomes" id="UP000288716">
    <property type="component" value="Unassembled WGS sequence"/>
</dbReference>
<gene>
    <name evidence="1" type="ORF">B4U80_03367</name>
</gene>
<dbReference type="GO" id="GO:0005762">
    <property type="term" value="C:mitochondrial large ribosomal subunit"/>
    <property type="evidence" value="ECO:0007669"/>
    <property type="project" value="InterPro"/>
</dbReference>
<sequence>MNSVRVLRVESRFCFLIQKAQFGTNKWRDKQGLGPRFSSGPLVDSPEFSFVDGRGFAPLNCSQRNRYLRDKYFTEKIVKHMKEFQIAKSLVPNGTVACVEDRNKELE</sequence>
<dbReference type="EMBL" id="NCKV01001475">
    <property type="protein sequence ID" value="RWS28276.1"/>
    <property type="molecule type" value="Genomic_DNA"/>
</dbReference>
<dbReference type="OrthoDB" id="10249237at2759"/>
<dbReference type="AlphaFoldDB" id="A0A443SL61"/>
<dbReference type="Pfam" id="PF18699">
    <property type="entry name" value="MRPL52"/>
    <property type="match status" value="1"/>
</dbReference>
<dbReference type="GO" id="GO:0032543">
    <property type="term" value="P:mitochondrial translation"/>
    <property type="evidence" value="ECO:0007669"/>
    <property type="project" value="InterPro"/>
</dbReference>
<protein>
    <submittedName>
        <fullName evidence="1">Uncharacterized protein</fullName>
    </submittedName>
</protein>
<dbReference type="VEuPathDB" id="VectorBase:LDEU003764"/>
<comment type="caution">
    <text evidence="1">The sequence shown here is derived from an EMBL/GenBank/DDBJ whole genome shotgun (WGS) entry which is preliminary data.</text>
</comment>
<dbReference type="InterPro" id="IPR034596">
    <property type="entry name" value="Ribosomal_mL52"/>
</dbReference>
<accession>A0A443SL61</accession>
<evidence type="ECO:0000313" key="2">
    <source>
        <dbReference type="Proteomes" id="UP000288716"/>
    </source>
</evidence>
<keyword evidence="2" id="KW-1185">Reference proteome</keyword>
<organism evidence="1 2">
    <name type="scientific">Leptotrombidium deliense</name>
    <dbReference type="NCBI Taxonomy" id="299467"/>
    <lineage>
        <taxon>Eukaryota</taxon>
        <taxon>Metazoa</taxon>
        <taxon>Ecdysozoa</taxon>
        <taxon>Arthropoda</taxon>
        <taxon>Chelicerata</taxon>
        <taxon>Arachnida</taxon>
        <taxon>Acari</taxon>
        <taxon>Acariformes</taxon>
        <taxon>Trombidiformes</taxon>
        <taxon>Prostigmata</taxon>
        <taxon>Anystina</taxon>
        <taxon>Parasitengona</taxon>
        <taxon>Trombiculoidea</taxon>
        <taxon>Trombiculidae</taxon>
        <taxon>Leptotrombidium</taxon>
    </lineage>
</organism>
<name>A0A443SL61_9ACAR</name>